<evidence type="ECO:0000313" key="2">
    <source>
        <dbReference type="EMBL" id="MFD1236419.1"/>
    </source>
</evidence>
<accession>A0ABW3VQK0</accession>
<dbReference type="SUPFAM" id="SSF54909">
    <property type="entry name" value="Dimeric alpha+beta barrel"/>
    <property type="match status" value="1"/>
</dbReference>
<protein>
    <submittedName>
        <fullName evidence="2">EthD family reductase</fullName>
    </submittedName>
</protein>
<name>A0ABW3VQK0_9PSEU</name>
<feature type="domain" description="EthD" evidence="1">
    <location>
        <begin position="11"/>
        <end position="90"/>
    </location>
</feature>
<reference evidence="3" key="1">
    <citation type="journal article" date="2019" name="Int. J. Syst. Evol. Microbiol.">
        <title>The Global Catalogue of Microorganisms (GCM) 10K type strain sequencing project: providing services to taxonomists for standard genome sequencing and annotation.</title>
        <authorList>
            <consortium name="The Broad Institute Genomics Platform"/>
            <consortium name="The Broad Institute Genome Sequencing Center for Infectious Disease"/>
            <person name="Wu L."/>
            <person name="Ma J."/>
        </authorList>
    </citation>
    <scope>NUCLEOTIDE SEQUENCE [LARGE SCALE GENOMIC DNA]</scope>
    <source>
        <strain evidence="3">CCUG 49018</strain>
    </source>
</reference>
<sequence>MSYQLTVLYHHPADAAAFDKHYDEVHIPIAGKLPDLRSFSVSRPQPGPDGAQPAYHLVAVLTWDSAEAMGASMSSDAGKAAVADLGNFAGAGVTMLTGPSDAVV</sequence>
<proteinExistence type="predicted"/>
<keyword evidence="3" id="KW-1185">Reference proteome</keyword>
<dbReference type="Gene3D" id="3.30.70.100">
    <property type="match status" value="1"/>
</dbReference>
<evidence type="ECO:0000259" key="1">
    <source>
        <dbReference type="Pfam" id="PF07110"/>
    </source>
</evidence>
<dbReference type="InterPro" id="IPR009799">
    <property type="entry name" value="EthD_dom"/>
</dbReference>
<dbReference type="NCBIfam" id="TIGR02118">
    <property type="entry name" value="EthD family reductase"/>
    <property type="match status" value="1"/>
</dbReference>
<evidence type="ECO:0000313" key="3">
    <source>
        <dbReference type="Proteomes" id="UP001597182"/>
    </source>
</evidence>
<organism evidence="2 3">
    <name type="scientific">Pseudonocardia benzenivorans</name>
    <dbReference type="NCBI Taxonomy" id="228005"/>
    <lineage>
        <taxon>Bacteria</taxon>
        <taxon>Bacillati</taxon>
        <taxon>Actinomycetota</taxon>
        <taxon>Actinomycetes</taxon>
        <taxon>Pseudonocardiales</taxon>
        <taxon>Pseudonocardiaceae</taxon>
        <taxon>Pseudonocardia</taxon>
    </lineage>
</organism>
<dbReference type="EMBL" id="JBHTMB010000223">
    <property type="protein sequence ID" value="MFD1236419.1"/>
    <property type="molecule type" value="Genomic_DNA"/>
</dbReference>
<dbReference type="InterPro" id="IPR011008">
    <property type="entry name" value="Dimeric_a/b-barrel"/>
</dbReference>
<dbReference type="PANTHER" id="PTHR40260:SF2">
    <property type="entry name" value="BLR8190 PROTEIN"/>
    <property type="match status" value="1"/>
</dbReference>
<dbReference type="RefSeq" id="WP_346092802.1">
    <property type="nucleotide sequence ID" value="NZ_BAABKS010000062.1"/>
</dbReference>
<dbReference type="PANTHER" id="PTHR40260">
    <property type="entry name" value="BLR8190 PROTEIN"/>
    <property type="match status" value="1"/>
</dbReference>
<gene>
    <name evidence="2" type="ORF">ACFQ34_24295</name>
</gene>
<comment type="caution">
    <text evidence="2">The sequence shown here is derived from an EMBL/GenBank/DDBJ whole genome shotgun (WGS) entry which is preliminary data.</text>
</comment>
<dbReference type="Pfam" id="PF07110">
    <property type="entry name" value="EthD"/>
    <property type="match status" value="1"/>
</dbReference>
<dbReference type="Proteomes" id="UP001597182">
    <property type="component" value="Unassembled WGS sequence"/>
</dbReference>